<organism evidence="1 2">
    <name type="scientific">Alteribacter keqinensis</name>
    <dbReference type="NCBI Taxonomy" id="2483800"/>
    <lineage>
        <taxon>Bacteria</taxon>
        <taxon>Bacillati</taxon>
        <taxon>Bacillota</taxon>
        <taxon>Bacilli</taxon>
        <taxon>Bacillales</taxon>
        <taxon>Bacillaceae</taxon>
        <taxon>Alteribacter</taxon>
    </lineage>
</organism>
<dbReference type="Proteomes" id="UP000278746">
    <property type="component" value="Unassembled WGS sequence"/>
</dbReference>
<evidence type="ECO:0000313" key="2">
    <source>
        <dbReference type="Proteomes" id="UP000278746"/>
    </source>
</evidence>
<dbReference type="OrthoDB" id="362700at2"/>
<dbReference type="AlphaFoldDB" id="A0A3M7TM45"/>
<dbReference type="RefSeq" id="WP_122901685.1">
    <property type="nucleotide sequence ID" value="NZ_RHIB01000004.1"/>
</dbReference>
<dbReference type="InterPro" id="IPR025355">
    <property type="entry name" value="DUF4259"/>
</dbReference>
<evidence type="ECO:0000313" key="1">
    <source>
        <dbReference type="EMBL" id="RNA66260.1"/>
    </source>
</evidence>
<comment type="caution">
    <text evidence="1">The sequence shown here is derived from an EMBL/GenBank/DDBJ whole genome shotgun (WGS) entry which is preliminary data.</text>
</comment>
<name>A0A3M7TM45_9BACI</name>
<dbReference type="Pfam" id="PF14078">
    <property type="entry name" value="DUF4259"/>
    <property type="match status" value="1"/>
</dbReference>
<sequence>MGAWDTGIFDDDTACDVRDEFLDYLEQGHTPKEATEFMLDDYLEESSFDEDQEVLSLVYCGLAAVQLEKNCLQKDVKITTIGLIKGGADLEMWEEAGGEEYRNREKVLNDLKQALDQERGQ</sequence>
<protein>
    <submittedName>
        <fullName evidence="1">DUF4259 domain-containing protein</fullName>
    </submittedName>
</protein>
<keyword evidence="2" id="KW-1185">Reference proteome</keyword>
<reference evidence="1 2" key="1">
    <citation type="submission" date="2018-10" db="EMBL/GenBank/DDBJ databases">
        <title>Bacillus Keqinensis sp. nov., a moderately halophilic bacterium isolated from a saline-alkaline lake.</title>
        <authorList>
            <person name="Wang H."/>
        </authorList>
    </citation>
    <scope>NUCLEOTIDE SEQUENCE [LARGE SCALE GENOMIC DNA]</scope>
    <source>
        <strain evidence="1 2">KQ-3</strain>
    </source>
</reference>
<accession>A0A3M7TM45</accession>
<proteinExistence type="predicted"/>
<gene>
    <name evidence="1" type="ORF">EBO34_19255</name>
</gene>
<dbReference type="EMBL" id="RHIB01000004">
    <property type="protein sequence ID" value="RNA66260.1"/>
    <property type="molecule type" value="Genomic_DNA"/>
</dbReference>